<reference evidence="2 3" key="1">
    <citation type="submission" date="2015-09" db="EMBL/GenBank/DDBJ databases">
        <title>Atta colombica WGS genome.</title>
        <authorList>
            <person name="Nygaard S."/>
            <person name="Hu H."/>
            <person name="Boomsma J."/>
            <person name="Zhang G."/>
        </authorList>
    </citation>
    <scope>NUCLEOTIDE SEQUENCE [LARGE SCALE GENOMIC DNA]</scope>
    <source>
        <strain evidence="2">Treedump-2</strain>
        <tissue evidence="2">Whole body</tissue>
    </source>
</reference>
<organism evidence="2 3">
    <name type="scientific">Atta colombica</name>
    <dbReference type="NCBI Taxonomy" id="520822"/>
    <lineage>
        <taxon>Eukaryota</taxon>
        <taxon>Metazoa</taxon>
        <taxon>Ecdysozoa</taxon>
        <taxon>Arthropoda</taxon>
        <taxon>Hexapoda</taxon>
        <taxon>Insecta</taxon>
        <taxon>Pterygota</taxon>
        <taxon>Neoptera</taxon>
        <taxon>Endopterygota</taxon>
        <taxon>Hymenoptera</taxon>
        <taxon>Apocrita</taxon>
        <taxon>Aculeata</taxon>
        <taxon>Formicoidea</taxon>
        <taxon>Formicidae</taxon>
        <taxon>Myrmicinae</taxon>
        <taxon>Atta</taxon>
    </lineage>
</organism>
<keyword evidence="1" id="KW-0472">Membrane</keyword>
<gene>
    <name evidence="2" type="ORF">ALC53_14226</name>
</gene>
<keyword evidence="1" id="KW-0812">Transmembrane</keyword>
<evidence type="ECO:0000256" key="1">
    <source>
        <dbReference type="SAM" id="Phobius"/>
    </source>
</evidence>
<sequence length="144" mass="16800">MNTLENARWTHKSGLLSSCHIKRVKYLEAIYLYWVALVLACHSLMTLLARFSKISLIDRKDRELHVCIDRKDSCIKSQKKLLCSLMAMYNIFILMLNESLSSCEFEALVLSDFRFEIVGKVLMGLVCFRLKVSRLFLKVYVQKI</sequence>
<dbReference type="Gene3D" id="3.90.1150.10">
    <property type="entry name" value="Aspartate Aminotransferase, domain 1"/>
    <property type="match status" value="1"/>
</dbReference>
<dbReference type="EMBL" id="KQ976745">
    <property type="protein sequence ID" value="KYM75530.1"/>
    <property type="molecule type" value="Genomic_DNA"/>
</dbReference>
<evidence type="ECO:0000313" key="2">
    <source>
        <dbReference type="EMBL" id="KYM75530.1"/>
    </source>
</evidence>
<proteinExistence type="predicted"/>
<evidence type="ECO:0000313" key="3">
    <source>
        <dbReference type="Proteomes" id="UP000078540"/>
    </source>
</evidence>
<keyword evidence="3" id="KW-1185">Reference proteome</keyword>
<keyword evidence="1" id="KW-1133">Transmembrane helix</keyword>
<dbReference type="Proteomes" id="UP000078540">
    <property type="component" value="Unassembled WGS sequence"/>
</dbReference>
<accession>A0A195AU29</accession>
<protein>
    <submittedName>
        <fullName evidence="2">Uncharacterized protein</fullName>
    </submittedName>
</protein>
<feature type="transmembrane region" description="Helical" evidence="1">
    <location>
        <begin position="31"/>
        <end position="52"/>
    </location>
</feature>
<dbReference type="InterPro" id="IPR015422">
    <property type="entry name" value="PyrdxlP-dep_Trfase_small"/>
</dbReference>
<name>A0A195AU29_9HYME</name>
<dbReference type="AlphaFoldDB" id="A0A195AU29"/>